<keyword evidence="5" id="KW-1185">Reference proteome</keyword>
<keyword evidence="2" id="KW-0677">Repeat</keyword>
<evidence type="ECO:0000313" key="4">
    <source>
        <dbReference type="EMBL" id="PWA97044.1"/>
    </source>
</evidence>
<dbReference type="Pfam" id="PF23598">
    <property type="entry name" value="LRR_14"/>
    <property type="match status" value="1"/>
</dbReference>
<evidence type="ECO:0000313" key="5">
    <source>
        <dbReference type="Proteomes" id="UP000245207"/>
    </source>
</evidence>
<feature type="domain" description="Disease resistance R13L4/SHOC-2-like LRR" evidence="3">
    <location>
        <begin position="52"/>
        <end position="153"/>
    </location>
</feature>
<accession>A0A2U1QGB6</accession>
<dbReference type="AlphaFoldDB" id="A0A2U1QGB6"/>
<dbReference type="InterPro" id="IPR055414">
    <property type="entry name" value="LRR_R13L4/SHOC2-like"/>
</dbReference>
<dbReference type="PANTHER" id="PTHR47186:SF63">
    <property type="entry name" value="C-JID DOMAIN-CONTAINING PROTEIN"/>
    <property type="match status" value="1"/>
</dbReference>
<evidence type="ECO:0000259" key="3">
    <source>
        <dbReference type="Pfam" id="PF23598"/>
    </source>
</evidence>
<evidence type="ECO:0000256" key="1">
    <source>
        <dbReference type="ARBA" id="ARBA00022614"/>
    </source>
</evidence>
<dbReference type="Gene3D" id="3.80.10.10">
    <property type="entry name" value="Ribonuclease Inhibitor"/>
    <property type="match status" value="2"/>
</dbReference>
<sequence>MVNVNFKNLKILDVTDSSSLTKIGNFIGLENLEELRLRGCSTLEELDSSIGCLQKLVELNLEGCSRLKSLPWEMIGKLTSLQYLNLENCPNIPEISHEVGSLISLERLFISKSNFSNLPNSLCQLHQLVHLHVADCINLVNLPSNFSELQFLTLLQLDNCSKLGSKGFTQVTGLRNLYELTMKKCNVSQVSSEIGNLVSLWSLDLSGNTFSSLPESFSNLSKLECLTINDCSQLQLLPPLPSQLKNIEAANCGSLDVMPFDSMQKAYIFRSKAFKELLTSTERLYIGLSWEELPEWCTCRNSGKVLSFVAPIQFDSQICGLILCGPKLYEDDGDDEWLHPTIYNKTKGTSHKFYPSVVGSPMFVTFYPLNDTTLVVEAGDTVEVEFHDEVSLFPLNSVGLRLVYEDDVVDSELVLKDVREPLFPTSEMSVRYSRFNDTTLVVEVGDTVEVEFDDEGSFKSCGLRLVYEDEVVDSGLVLKDVRSPHSLCFH</sequence>
<dbReference type="OrthoDB" id="994226at2759"/>
<name>A0A2U1QGB6_ARTAN</name>
<dbReference type="Proteomes" id="UP000245207">
    <property type="component" value="Unassembled WGS sequence"/>
</dbReference>
<comment type="caution">
    <text evidence="4">The sequence shown here is derived from an EMBL/GenBank/DDBJ whole genome shotgun (WGS) entry which is preliminary data.</text>
</comment>
<dbReference type="EMBL" id="PKPP01000147">
    <property type="protein sequence ID" value="PWA97044.1"/>
    <property type="molecule type" value="Genomic_DNA"/>
</dbReference>
<dbReference type="InterPro" id="IPR003591">
    <property type="entry name" value="Leu-rich_rpt_typical-subtyp"/>
</dbReference>
<protein>
    <submittedName>
        <fullName evidence="4">TMV resistance protein N</fullName>
    </submittedName>
</protein>
<dbReference type="PANTHER" id="PTHR47186">
    <property type="entry name" value="LEUCINE-RICH REPEAT-CONTAINING PROTEIN 57"/>
    <property type="match status" value="1"/>
</dbReference>
<reference evidence="4 5" key="1">
    <citation type="journal article" date="2018" name="Mol. Plant">
        <title>The genome of Artemisia annua provides insight into the evolution of Asteraceae family and artemisinin biosynthesis.</title>
        <authorList>
            <person name="Shen Q."/>
            <person name="Zhang L."/>
            <person name="Liao Z."/>
            <person name="Wang S."/>
            <person name="Yan T."/>
            <person name="Shi P."/>
            <person name="Liu M."/>
            <person name="Fu X."/>
            <person name="Pan Q."/>
            <person name="Wang Y."/>
            <person name="Lv Z."/>
            <person name="Lu X."/>
            <person name="Zhang F."/>
            <person name="Jiang W."/>
            <person name="Ma Y."/>
            <person name="Chen M."/>
            <person name="Hao X."/>
            <person name="Li L."/>
            <person name="Tang Y."/>
            <person name="Lv G."/>
            <person name="Zhou Y."/>
            <person name="Sun X."/>
            <person name="Brodelius P.E."/>
            <person name="Rose J.K.C."/>
            <person name="Tang K."/>
        </authorList>
    </citation>
    <scope>NUCLEOTIDE SEQUENCE [LARGE SCALE GENOMIC DNA]</scope>
    <source>
        <strain evidence="5">cv. Huhao1</strain>
        <tissue evidence="4">Leaf</tissue>
    </source>
</reference>
<dbReference type="InterPro" id="IPR032675">
    <property type="entry name" value="LRR_dom_sf"/>
</dbReference>
<dbReference type="STRING" id="35608.A0A2U1QGB6"/>
<dbReference type="SUPFAM" id="SSF52058">
    <property type="entry name" value="L domain-like"/>
    <property type="match status" value="1"/>
</dbReference>
<keyword evidence="1" id="KW-0433">Leucine-rich repeat</keyword>
<proteinExistence type="predicted"/>
<dbReference type="SMART" id="SM00369">
    <property type="entry name" value="LRR_TYP"/>
    <property type="match status" value="2"/>
</dbReference>
<organism evidence="4 5">
    <name type="scientific">Artemisia annua</name>
    <name type="common">Sweet wormwood</name>
    <dbReference type="NCBI Taxonomy" id="35608"/>
    <lineage>
        <taxon>Eukaryota</taxon>
        <taxon>Viridiplantae</taxon>
        <taxon>Streptophyta</taxon>
        <taxon>Embryophyta</taxon>
        <taxon>Tracheophyta</taxon>
        <taxon>Spermatophyta</taxon>
        <taxon>Magnoliopsida</taxon>
        <taxon>eudicotyledons</taxon>
        <taxon>Gunneridae</taxon>
        <taxon>Pentapetalae</taxon>
        <taxon>asterids</taxon>
        <taxon>campanulids</taxon>
        <taxon>Asterales</taxon>
        <taxon>Asteraceae</taxon>
        <taxon>Asteroideae</taxon>
        <taxon>Anthemideae</taxon>
        <taxon>Artemisiinae</taxon>
        <taxon>Artemisia</taxon>
    </lineage>
</organism>
<evidence type="ECO:0000256" key="2">
    <source>
        <dbReference type="ARBA" id="ARBA00022737"/>
    </source>
</evidence>
<gene>
    <name evidence="4" type="ORF">CTI12_AA032490</name>
</gene>